<accession>A0A948THC0</accession>
<evidence type="ECO:0000313" key="3">
    <source>
        <dbReference type="Proteomes" id="UP000733611"/>
    </source>
</evidence>
<protein>
    <submittedName>
        <fullName evidence="2">Nif11-like leader peptide family natural product</fullName>
    </submittedName>
</protein>
<dbReference type="InterPro" id="IPR012903">
    <property type="entry name" value="Nif11"/>
</dbReference>
<comment type="caution">
    <text evidence="2">The sequence shown here is derived from an EMBL/GenBank/DDBJ whole genome shotgun (WGS) entry which is preliminary data.</text>
</comment>
<proteinExistence type="predicted"/>
<dbReference type="EMBL" id="JAHLFE010000181">
    <property type="protein sequence ID" value="MBU3844924.1"/>
    <property type="molecule type" value="Genomic_DNA"/>
</dbReference>
<name>A0A948THC0_9GAMM</name>
<dbReference type="Pfam" id="PF07862">
    <property type="entry name" value="Nif11"/>
    <property type="match status" value="1"/>
</dbReference>
<sequence>MSFEAINNFFAALDTNSDLSRDFDALTPSDDYKQQLCELGKKYGYEFTLEELEDVVKVTKAMQAGEYKAPNAAPADGAQ</sequence>
<evidence type="ECO:0000313" key="2">
    <source>
        <dbReference type="EMBL" id="MBU3844924.1"/>
    </source>
</evidence>
<reference evidence="2" key="2">
    <citation type="submission" date="2021-04" db="EMBL/GenBank/DDBJ databases">
        <authorList>
            <person name="Gilroy R."/>
        </authorList>
    </citation>
    <scope>NUCLEOTIDE SEQUENCE</scope>
    <source>
        <strain evidence="2">378</strain>
    </source>
</reference>
<dbReference type="Proteomes" id="UP000733611">
    <property type="component" value="Unassembled WGS sequence"/>
</dbReference>
<dbReference type="AlphaFoldDB" id="A0A948THC0"/>
<gene>
    <name evidence="2" type="ORF">H9847_08710</name>
</gene>
<evidence type="ECO:0000259" key="1">
    <source>
        <dbReference type="Pfam" id="PF07862"/>
    </source>
</evidence>
<reference evidence="2" key="1">
    <citation type="journal article" date="2021" name="PeerJ">
        <title>Extensive microbial diversity within the chicken gut microbiome revealed by metagenomics and culture.</title>
        <authorList>
            <person name="Gilroy R."/>
            <person name="Ravi A."/>
            <person name="Getino M."/>
            <person name="Pursley I."/>
            <person name="Horton D.L."/>
            <person name="Alikhan N.F."/>
            <person name="Baker D."/>
            <person name="Gharbi K."/>
            <person name="Hall N."/>
            <person name="Watson M."/>
            <person name="Adriaenssens E.M."/>
            <person name="Foster-Nyarko E."/>
            <person name="Jarju S."/>
            <person name="Secka A."/>
            <person name="Antonio M."/>
            <person name="Oren A."/>
            <person name="Chaudhuri R.R."/>
            <person name="La Ragione R."/>
            <person name="Hildebrand F."/>
            <person name="Pallen M.J."/>
        </authorList>
    </citation>
    <scope>NUCLEOTIDE SEQUENCE</scope>
    <source>
        <strain evidence="2">378</strain>
    </source>
</reference>
<organism evidence="2 3">
    <name type="scientific">Candidatus Anaerobiospirillum pullicola</name>
    <dbReference type="NCBI Taxonomy" id="2838451"/>
    <lineage>
        <taxon>Bacteria</taxon>
        <taxon>Pseudomonadati</taxon>
        <taxon>Pseudomonadota</taxon>
        <taxon>Gammaproteobacteria</taxon>
        <taxon>Aeromonadales</taxon>
        <taxon>Succinivibrionaceae</taxon>
        <taxon>Anaerobiospirillum</taxon>
    </lineage>
</organism>
<feature type="domain" description="Nif11" evidence="1">
    <location>
        <begin position="1"/>
        <end position="52"/>
    </location>
</feature>